<evidence type="ECO:0000256" key="4">
    <source>
        <dbReference type="ARBA" id="ARBA00023163"/>
    </source>
</evidence>
<proteinExistence type="predicted"/>
<dbReference type="EMBL" id="ML732359">
    <property type="protein sequence ID" value="KAB8069049.1"/>
    <property type="molecule type" value="Genomic_DNA"/>
</dbReference>
<evidence type="ECO:0000313" key="9">
    <source>
        <dbReference type="Proteomes" id="UP000326565"/>
    </source>
</evidence>
<dbReference type="AlphaFoldDB" id="A0A5N5WL88"/>
<accession>A0A5N5WL88</accession>
<dbReference type="GO" id="GO:0046983">
    <property type="term" value="F:protein dimerization activity"/>
    <property type="evidence" value="ECO:0007669"/>
    <property type="project" value="InterPro"/>
</dbReference>
<dbReference type="Pfam" id="PF00319">
    <property type="entry name" value="SRF-TF"/>
    <property type="match status" value="1"/>
</dbReference>
<sequence length="107" mass="12499">MRAPWKSHKKSIRQKTDRRKRGLMKKASEYSRMCGADVFVGIRLRESGRLYTLLAETSEFWSSFVSQLDSYYPIPIHRTDKDFDIIHEAGEDDPLDCPTKEADTEKE</sequence>
<keyword evidence="5" id="KW-0539">Nucleus</keyword>
<keyword evidence="4" id="KW-0804">Transcription</keyword>
<reference evidence="8 9" key="1">
    <citation type="submission" date="2019-04" db="EMBL/GenBank/DDBJ databases">
        <title>Friends and foes A comparative genomics study of 23 Aspergillus species from section Flavi.</title>
        <authorList>
            <consortium name="DOE Joint Genome Institute"/>
            <person name="Kjaerbolling I."/>
            <person name="Vesth T."/>
            <person name="Frisvad J.C."/>
            <person name="Nybo J.L."/>
            <person name="Theobald S."/>
            <person name="Kildgaard S."/>
            <person name="Isbrandt T."/>
            <person name="Kuo A."/>
            <person name="Sato A."/>
            <person name="Lyhne E.K."/>
            <person name="Kogle M.E."/>
            <person name="Wiebenga A."/>
            <person name="Kun R.S."/>
            <person name="Lubbers R.J."/>
            <person name="Makela M.R."/>
            <person name="Barry K."/>
            <person name="Chovatia M."/>
            <person name="Clum A."/>
            <person name="Daum C."/>
            <person name="Haridas S."/>
            <person name="He G."/>
            <person name="LaButti K."/>
            <person name="Lipzen A."/>
            <person name="Mondo S."/>
            <person name="Riley R."/>
            <person name="Salamov A."/>
            <person name="Simmons B.A."/>
            <person name="Magnuson J.K."/>
            <person name="Henrissat B."/>
            <person name="Mortensen U.H."/>
            <person name="Larsen T.O."/>
            <person name="Devries R.P."/>
            <person name="Grigoriev I.V."/>
            <person name="Machida M."/>
            <person name="Baker S.E."/>
            <person name="Andersen M.R."/>
        </authorList>
    </citation>
    <scope>NUCLEOTIDE SEQUENCE [LARGE SCALE GENOMIC DNA]</scope>
    <source>
        <strain evidence="8 9">CBS 151.66</strain>
    </source>
</reference>
<feature type="region of interest" description="Disordered" evidence="6">
    <location>
        <begin position="1"/>
        <end position="21"/>
    </location>
</feature>
<dbReference type="Gene3D" id="3.40.1810.10">
    <property type="entry name" value="Transcription factor, MADS-box"/>
    <property type="match status" value="1"/>
</dbReference>
<keyword evidence="9" id="KW-1185">Reference proteome</keyword>
<keyword evidence="2" id="KW-0805">Transcription regulation</keyword>
<evidence type="ECO:0000256" key="2">
    <source>
        <dbReference type="ARBA" id="ARBA00023015"/>
    </source>
</evidence>
<evidence type="ECO:0000256" key="1">
    <source>
        <dbReference type="ARBA" id="ARBA00004123"/>
    </source>
</evidence>
<comment type="subcellular location">
    <subcellularLocation>
        <location evidence="1">Nucleus</location>
    </subcellularLocation>
</comment>
<dbReference type="PROSITE" id="PS50066">
    <property type="entry name" value="MADS_BOX_2"/>
    <property type="match status" value="1"/>
</dbReference>
<dbReference type="InterPro" id="IPR002100">
    <property type="entry name" value="TF_MADSbox"/>
</dbReference>
<evidence type="ECO:0000313" key="8">
    <source>
        <dbReference type="EMBL" id="KAB8069049.1"/>
    </source>
</evidence>
<dbReference type="InterPro" id="IPR036879">
    <property type="entry name" value="TF_MADSbox_sf"/>
</dbReference>
<dbReference type="GO" id="GO:0003677">
    <property type="term" value="F:DNA binding"/>
    <property type="evidence" value="ECO:0007669"/>
    <property type="project" value="UniProtKB-KW"/>
</dbReference>
<dbReference type="SUPFAM" id="SSF55455">
    <property type="entry name" value="SRF-like"/>
    <property type="match status" value="1"/>
</dbReference>
<dbReference type="GO" id="GO:0045944">
    <property type="term" value="P:positive regulation of transcription by RNA polymerase II"/>
    <property type="evidence" value="ECO:0007669"/>
    <property type="project" value="UniProtKB-ARBA"/>
</dbReference>
<dbReference type="Proteomes" id="UP000326565">
    <property type="component" value="Unassembled WGS sequence"/>
</dbReference>
<gene>
    <name evidence="8" type="ORF">BDV29DRAFT_161814</name>
</gene>
<evidence type="ECO:0000256" key="3">
    <source>
        <dbReference type="ARBA" id="ARBA00023125"/>
    </source>
</evidence>
<protein>
    <recommendedName>
        <fullName evidence="7">MADS-box domain-containing protein</fullName>
    </recommendedName>
</protein>
<dbReference type="OrthoDB" id="1898716at2759"/>
<evidence type="ECO:0000256" key="5">
    <source>
        <dbReference type="ARBA" id="ARBA00023242"/>
    </source>
</evidence>
<evidence type="ECO:0000259" key="7">
    <source>
        <dbReference type="PROSITE" id="PS50066"/>
    </source>
</evidence>
<feature type="domain" description="MADS-box" evidence="7">
    <location>
        <begin position="18"/>
        <end position="57"/>
    </location>
</feature>
<dbReference type="GO" id="GO:0005634">
    <property type="term" value="C:nucleus"/>
    <property type="evidence" value="ECO:0007669"/>
    <property type="project" value="UniProtKB-SubCell"/>
</dbReference>
<name>A0A5N5WL88_9EURO</name>
<evidence type="ECO:0000256" key="6">
    <source>
        <dbReference type="SAM" id="MobiDB-lite"/>
    </source>
</evidence>
<keyword evidence="3" id="KW-0238">DNA-binding</keyword>
<organism evidence="8 9">
    <name type="scientific">Aspergillus leporis</name>
    <dbReference type="NCBI Taxonomy" id="41062"/>
    <lineage>
        <taxon>Eukaryota</taxon>
        <taxon>Fungi</taxon>
        <taxon>Dikarya</taxon>
        <taxon>Ascomycota</taxon>
        <taxon>Pezizomycotina</taxon>
        <taxon>Eurotiomycetes</taxon>
        <taxon>Eurotiomycetidae</taxon>
        <taxon>Eurotiales</taxon>
        <taxon>Aspergillaceae</taxon>
        <taxon>Aspergillus</taxon>
        <taxon>Aspergillus subgen. Circumdati</taxon>
    </lineage>
</organism>